<feature type="binding site" evidence="9">
    <location>
        <position position="122"/>
    </location>
    <ligand>
        <name>S-adenosyl-L-methionine</name>
        <dbReference type="ChEBI" id="CHEBI:59789"/>
    </ligand>
</feature>
<evidence type="ECO:0000313" key="10">
    <source>
        <dbReference type="EMBL" id="TKB48091.1"/>
    </source>
</evidence>
<evidence type="ECO:0000256" key="1">
    <source>
        <dbReference type="ARBA" id="ARBA00000903"/>
    </source>
</evidence>
<dbReference type="InterPro" id="IPR029063">
    <property type="entry name" value="SAM-dependent_MTases_sf"/>
</dbReference>
<dbReference type="FunFam" id="3.40.50.150:FF:000101">
    <property type="entry name" value="Thiopurine S-methyltransferase"/>
    <property type="match status" value="1"/>
</dbReference>
<accession>A0A4U1BBF0</accession>
<evidence type="ECO:0000256" key="6">
    <source>
        <dbReference type="ARBA" id="ARBA00022603"/>
    </source>
</evidence>
<dbReference type="Gene3D" id="3.40.50.150">
    <property type="entry name" value="Vaccinia Virus protein VP39"/>
    <property type="match status" value="1"/>
</dbReference>
<comment type="catalytic activity">
    <reaction evidence="1 9">
        <text>S-adenosyl-L-methionine + a thiopurine = S-adenosyl-L-homocysteine + a thiopurine S-methylether.</text>
        <dbReference type="EC" id="2.1.1.67"/>
    </reaction>
</comment>
<evidence type="ECO:0000256" key="3">
    <source>
        <dbReference type="ARBA" id="ARBA00008145"/>
    </source>
</evidence>
<gene>
    <name evidence="9" type="primary">tpm</name>
    <name evidence="10" type="ORF">FCL40_14295</name>
</gene>
<comment type="similarity">
    <text evidence="3 9">Belongs to the class I-like SAM-binding methyltransferase superfamily. TPMT family.</text>
</comment>
<evidence type="ECO:0000256" key="9">
    <source>
        <dbReference type="HAMAP-Rule" id="MF_00812"/>
    </source>
</evidence>
<dbReference type="GO" id="GO:0008119">
    <property type="term" value="F:thiopurine S-methyltransferase activity"/>
    <property type="evidence" value="ECO:0007669"/>
    <property type="project" value="UniProtKB-UniRule"/>
</dbReference>
<evidence type="ECO:0000256" key="7">
    <source>
        <dbReference type="ARBA" id="ARBA00022679"/>
    </source>
</evidence>
<reference evidence="10 11" key="1">
    <citation type="submission" date="2019-04" db="EMBL/GenBank/DDBJ databases">
        <authorList>
            <person name="Hwang J.C."/>
        </authorList>
    </citation>
    <scope>NUCLEOTIDE SEQUENCE [LARGE SCALE GENOMIC DNA]</scope>
    <source>
        <strain evidence="10 11">IMCC35001</strain>
    </source>
</reference>
<organism evidence="10 11">
    <name type="scientific">Ferrimonas sediminicola</name>
    <dbReference type="NCBI Taxonomy" id="2569538"/>
    <lineage>
        <taxon>Bacteria</taxon>
        <taxon>Pseudomonadati</taxon>
        <taxon>Pseudomonadota</taxon>
        <taxon>Gammaproteobacteria</taxon>
        <taxon>Alteromonadales</taxon>
        <taxon>Ferrimonadaceae</taxon>
        <taxon>Ferrimonas</taxon>
    </lineage>
</organism>
<dbReference type="OrthoDB" id="9778208at2"/>
<evidence type="ECO:0000256" key="4">
    <source>
        <dbReference type="ARBA" id="ARBA00011905"/>
    </source>
</evidence>
<dbReference type="Pfam" id="PF05724">
    <property type="entry name" value="TPMT"/>
    <property type="match status" value="1"/>
</dbReference>
<dbReference type="NCBIfam" id="NF009732">
    <property type="entry name" value="PRK13255.1"/>
    <property type="match status" value="1"/>
</dbReference>
<dbReference type="InterPro" id="IPR008854">
    <property type="entry name" value="TPMT"/>
</dbReference>
<protein>
    <recommendedName>
        <fullName evidence="4 9">Thiopurine S-methyltransferase</fullName>
        <ecNumber evidence="4 9">2.1.1.67</ecNumber>
    </recommendedName>
    <alternativeName>
        <fullName evidence="9">Thiopurine methyltransferase</fullName>
    </alternativeName>
</protein>
<evidence type="ECO:0000256" key="8">
    <source>
        <dbReference type="ARBA" id="ARBA00022691"/>
    </source>
</evidence>
<dbReference type="EMBL" id="SWCI01000010">
    <property type="protein sequence ID" value="TKB48091.1"/>
    <property type="molecule type" value="Genomic_DNA"/>
</dbReference>
<evidence type="ECO:0000313" key="11">
    <source>
        <dbReference type="Proteomes" id="UP000305674"/>
    </source>
</evidence>
<dbReference type="SUPFAM" id="SSF53335">
    <property type="entry name" value="S-adenosyl-L-methionine-dependent methyltransferases"/>
    <property type="match status" value="1"/>
</dbReference>
<dbReference type="InterPro" id="IPR022474">
    <property type="entry name" value="Thiopur_S-MeTfrase_Se/Te_detox"/>
</dbReference>
<keyword evidence="5 9" id="KW-0963">Cytoplasm</keyword>
<dbReference type="Proteomes" id="UP000305674">
    <property type="component" value="Unassembled WGS sequence"/>
</dbReference>
<dbReference type="PIRSF" id="PIRSF023956">
    <property type="entry name" value="Thiopurine_S-methyltransferase"/>
    <property type="match status" value="1"/>
</dbReference>
<comment type="caution">
    <text evidence="10">The sequence shown here is derived from an EMBL/GenBank/DDBJ whole genome shotgun (WGS) entry which is preliminary data.</text>
</comment>
<dbReference type="AlphaFoldDB" id="A0A4U1BBF0"/>
<dbReference type="RefSeq" id="WP_136853978.1">
    <property type="nucleotide sequence ID" value="NZ_SWCI01000010.1"/>
</dbReference>
<proteinExistence type="inferred from homology"/>
<dbReference type="InterPro" id="IPR025835">
    <property type="entry name" value="Thiopurine_S-MeTrfase"/>
</dbReference>
<keyword evidence="11" id="KW-1185">Reference proteome</keyword>
<dbReference type="PANTHER" id="PTHR10259">
    <property type="entry name" value="THIOPURINE S-METHYLTRANSFERASE"/>
    <property type="match status" value="1"/>
</dbReference>
<keyword evidence="8 9" id="KW-0949">S-adenosyl-L-methionine</keyword>
<keyword evidence="7 9" id="KW-0808">Transferase</keyword>
<dbReference type="HAMAP" id="MF_00812">
    <property type="entry name" value="Thiopur_methtran"/>
    <property type="match status" value="1"/>
</dbReference>
<keyword evidence="6 9" id="KW-0489">Methyltransferase</keyword>
<feature type="binding site" evidence="9">
    <location>
        <position position="65"/>
    </location>
    <ligand>
        <name>S-adenosyl-L-methionine</name>
        <dbReference type="ChEBI" id="CHEBI:59789"/>
    </ligand>
</feature>
<dbReference type="GO" id="GO:0010038">
    <property type="term" value="P:response to metal ion"/>
    <property type="evidence" value="ECO:0007669"/>
    <property type="project" value="InterPro"/>
</dbReference>
<sequence length="217" mass="24701">MDASFWHDKWENQLIGFHQDDINPFLKRHWSAIGHDRGRILVPLCGKSLDMVWLADHGETVVGCELSELAVTSFFRERGLSPEVETHSSLTCHRAGAYELWQGDMFQLQSQDLEPVSAFYDRAALIALPHEMRGAYWRKLASLMAPGTQGLLITLDYPQQQLSGPPFAIGESQLRQLSDGLFRVELLARVDVLAQNPRFLNKGVERLDELVFRLTRL</sequence>
<name>A0A4U1BBF0_9GAMM</name>
<dbReference type="PANTHER" id="PTHR10259:SF11">
    <property type="entry name" value="THIOPURINE S-METHYLTRANSFERASE"/>
    <property type="match status" value="1"/>
</dbReference>
<dbReference type="PROSITE" id="PS51585">
    <property type="entry name" value="SAM_MT_TPMT"/>
    <property type="match status" value="1"/>
</dbReference>
<evidence type="ECO:0000256" key="2">
    <source>
        <dbReference type="ARBA" id="ARBA00004496"/>
    </source>
</evidence>
<dbReference type="EC" id="2.1.1.67" evidence="4 9"/>
<evidence type="ECO:0000256" key="5">
    <source>
        <dbReference type="ARBA" id="ARBA00022490"/>
    </source>
</evidence>
<feature type="binding site" evidence="9">
    <location>
        <position position="10"/>
    </location>
    <ligand>
        <name>S-adenosyl-L-methionine</name>
        <dbReference type="ChEBI" id="CHEBI:59789"/>
    </ligand>
</feature>
<dbReference type="GO" id="GO:0032259">
    <property type="term" value="P:methylation"/>
    <property type="evidence" value="ECO:0007669"/>
    <property type="project" value="UniProtKB-KW"/>
</dbReference>
<dbReference type="NCBIfam" id="TIGR03840">
    <property type="entry name" value="TMPT_Se_Te"/>
    <property type="match status" value="1"/>
</dbReference>
<feature type="binding site" evidence="9">
    <location>
        <position position="44"/>
    </location>
    <ligand>
        <name>S-adenosyl-L-methionine</name>
        <dbReference type="ChEBI" id="CHEBI:59789"/>
    </ligand>
</feature>
<dbReference type="GO" id="GO:0005737">
    <property type="term" value="C:cytoplasm"/>
    <property type="evidence" value="ECO:0007669"/>
    <property type="project" value="UniProtKB-SubCell"/>
</dbReference>
<comment type="subcellular location">
    <subcellularLocation>
        <location evidence="2 9">Cytoplasm</location>
    </subcellularLocation>
</comment>